<keyword evidence="4" id="KW-1185">Reference proteome</keyword>
<dbReference type="Proteomes" id="UP001292079">
    <property type="component" value="Unassembled WGS sequence"/>
</dbReference>
<feature type="compositionally biased region" description="Low complexity" evidence="1">
    <location>
        <begin position="55"/>
        <end position="69"/>
    </location>
</feature>
<gene>
    <name evidence="3" type="ORF">MN116_000578</name>
</gene>
<sequence>MTTFISTHIVNEIIVIIKLFVIGMKINLIILTIVITYTIVSKTIQAQGIGAGNFSSGRSSGSSNMISQGDSGGQETSDHKSRHDKNGIGLESMSGSSTSRYLYRKMRDFNAKGRFRSRGIGRYGTMSSETTNFATEGKIGRYGRRKPTTSKFKTRGKEKKYSRKINDNRFDIMGGLYEQHKHEGFGDYQASGNYTKISVKTKKQNGESMGNRRNSEFKSHNNQSTIILQDNWSGGMPF</sequence>
<proteinExistence type="predicted"/>
<feature type="region of interest" description="Disordered" evidence="1">
    <location>
        <begin position="201"/>
        <end position="238"/>
    </location>
</feature>
<keyword evidence="2" id="KW-0812">Transmembrane</keyword>
<dbReference type="EMBL" id="JALJAT010000003">
    <property type="protein sequence ID" value="KAK4471067.1"/>
    <property type="molecule type" value="Genomic_DNA"/>
</dbReference>
<evidence type="ECO:0000256" key="1">
    <source>
        <dbReference type="SAM" id="MobiDB-lite"/>
    </source>
</evidence>
<feature type="region of interest" description="Disordered" evidence="1">
    <location>
        <begin position="141"/>
        <end position="160"/>
    </location>
</feature>
<feature type="compositionally biased region" description="Polar residues" evidence="1">
    <location>
        <begin position="220"/>
        <end position="232"/>
    </location>
</feature>
<accession>A0AAE1ZD37</accession>
<feature type="transmembrane region" description="Helical" evidence="2">
    <location>
        <begin position="13"/>
        <end position="40"/>
    </location>
</feature>
<comment type="caution">
    <text evidence="3">The sequence shown here is derived from an EMBL/GenBank/DDBJ whole genome shotgun (WGS) entry which is preliminary data.</text>
</comment>
<reference evidence="3" key="1">
    <citation type="submission" date="2022-04" db="EMBL/GenBank/DDBJ databases">
        <authorList>
            <person name="Xu L."/>
            <person name="Lv Z."/>
        </authorList>
    </citation>
    <scope>NUCLEOTIDE SEQUENCE</scope>
    <source>
        <strain evidence="3">LV_2022a</strain>
    </source>
</reference>
<dbReference type="AlphaFoldDB" id="A0AAE1ZD37"/>
<keyword evidence="2" id="KW-1133">Transmembrane helix</keyword>
<reference evidence="3" key="2">
    <citation type="journal article" date="2023" name="Infect Dis Poverty">
        <title>Chromosome-scale genome of the human blood fluke Schistosoma mekongi and its implications for public health.</title>
        <authorList>
            <person name="Zhou M."/>
            <person name="Xu L."/>
            <person name="Xu D."/>
            <person name="Chen W."/>
            <person name="Khan J."/>
            <person name="Hu Y."/>
            <person name="Huang H."/>
            <person name="Wei H."/>
            <person name="Zhang Y."/>
            <person name="Chusongsang P."/>
            <person name="Tanasarnprasert K."/>
            <person name="Hu X."/>
            <person name="Limpanont Y."/>
            <person name="Lv Z."/>
        </authorList>
    </citation>
    <scope>NUCLEOTIDE SEQUENCE</scope>
    <source>
        <strain evidence="3">LV_2022a</strain>
    </source>
</reference>
<feature type="compositionally biased region" description="Basic and acidic residues" evidence="1">
    <location>
        <begin position="76"/>
        <end position="86"/>
    </location>
</feature>
<keyword evidence="2" id="KW-0472">Membrane</keyword>
<protein>
    <recommendedName>
        <fullName evidence="5">Trematode Eggshell Synthesis domain containing protein</fullName>
    </recommendedName>
</protein>
<name>A0AAE1ZD37_SCHME</name>
<feature type="region of interest" description="Disordered" evidence="1">
    <location>
        <begin position="55"/>
        <end position="95"/>
    </location>
</feature>
<dbReference type="Pfam" id="PF08034">
    <property type="entry name" value="TES"/>
    <property type="match status" value="1"/>
</dbReference>
<evidence type="ECO:0000256" key="2">
    <source>
        <dbReference type="SAM" id="Phobius"/>
    </source>
</evidence>
<evidence type="ECO:0008006" key="5">
    <source>
        <dbReference type="Google" id="ProtNLM"/>
    </source>
</evidence>
<evidence type="ECO:0000313" key="4">
    <source>
        <dbReference type="Proteomes" id="UP001292079"/>
    </source>
</evidence>
<organism evidence="3 4">
    <name type="scientific">Schistosoma mekongi</name>
    <name type="common">Parasitic worm</name>
    <dbReference type="NCBI Taxonomy" id="38744"/>
    <lineage>
        <taxon>Eukaryota</taxon>
        <taxon>Metazoa</taxon>
        <taxon>Spiralia</taxon>
        <taxon>Lophotrochozoa</taxon>
        <taxon>Platyhelminthes</taxon>
        <taxon>Trematoda</taxon>
        <taxon>Digenea</taxon>
        <taxon>Strigeidida</taxon>
        <taxon>Schistosomatoidea</taxon>
        <taxon>Schistosomatidae</taxon>
        <taxon>Schistosoma</taxon>
    </lineage>
</organism>
<dbReference type="InterPro" id="IPR012615">
    <property type="entry name" value="TES"/>
</dbReference>
<evidence type="ECO:0000313" key="3">
    <source>
        <dbReference type="EMBL" id="KAK4471067.1"/>
    </source>
</evidence>